<dbReference type="PROSITE" id="PS51257">
    <property type="entry name" value="PROKAR_LIPOPROTEIN"/>
    <property type="match status" value="1"/>
</dbReference>
<organism evidence="2 3">
    <name type="scientific">Pseudoxanthomonas indica</name>
    <dbReference type="NCBI Taxonomy" id="428993"/>
    <lineage>
        <taxon>Bacteria</taxon>
        <taxon>Pseudomonadati</taxon>
        <taxon>Pseudomonadota</taxon>
        <taxon>Gammaproteobacteria</taxon>
        <taxon>Lysobacterales</taxon>
        <taxon>Lysobacteraceae</taxon>
        <taxon>Pseudoxanthomonas</taxon>
    </lineage>
</organism>
<dbReference type="OrthoDB" id="5493262at2"/>
<keyword evidence="1" id="KW-0732">Signal</keyword>
<feature type="chain" id="PRO_5013115121" description="DUF1684 domain-containing protein" evidence="1">
    <location>
        <begin position="28"/>
        <end position="322"/>
    </location>
</feature>
<dbReference type="InterPro" id="IPR012467">
    <property type="entry name" value="DUF1684"/>
</dbReference>
<dbReference type="PANTHER" id="PTHR41913">
    <property type="entry name" value="DUF1684 DOMAIN-CONTAINING PROTEIN"/>
    <property type="match status" value="1"/>
</dbReference>
<dbReference type="RefSeq" id="WP_079722811.1">
    <property type="nucleotide sequence ID" value="NZ_BMCL01000003.1"/>
</dbReference>
<proteinExistence type="predicted"/>
<evidence type="ECO:0000313" key="3">
    <source>
        <dbReference type="Proteomes" id="UP000190341"/>
    </source>
</evidence>
<evidence type="ECO:0000313" key="2">
    <source>
        <dbReference type="EMBL" id="SKC45001.1"/>
    </source>
</evidence>
<dbReference type="PANTHER" id="PTHR41913:SF1">
    <property type="entry name" value="DUF1684 DOMAIN-CONTAINING PROTEIN"/>
    <property type="match status" value="1"/>
</dbReference>
<accession>A0A1T5J0Y7</accession>
<gene>
    <name evidence="2" type="ORF">SAMN06296058_0406</name>
</gene>
<dbReference type="Proteomes" id="UP000190341">
    <property type="component" value="Unassembled WGS sequence"/>
</dbReference>
<feature type="signal peptide" evidence="1">
    <location>
        <begin position="1"/>
        <end position="27"/>
    </location>
</feature>
<dbReference type="AlphaFoldDB" id="A0A1T5J0Y7"/>
<evidence type="ECO:0008006" key="4">
    <source>
        <dbReference type="Google" id="ProtNLM"/>
    </source>
</evidence>
<dbReference type="EMBL" id="FUZV01000001">
    <property type="protein sequence ID" value="SKC45001.1"/>
    <property type="molecule type" value="Genomic_DNA"/>
</dbReference>
<name>A0A1T5J0Y7_9GAMM</name>
<dbReference type="STRING" id="428993.SAMN06296058_0406"/>
<reference evidence="2 3" key="1">
    <citation type="submission" date="2017-02" db="EMBL/GenBank/DDBJ databases">
        <authorList>
            <person name="Peterson S.W."/>
        </authorList>
    </citation>
    <scope>NUCLEOTIDE SEQUENCE [LARGE SCALE GENOMIC DNA]</scope>
    <source>
        <strain evidence="2 3">P15</strain>
    </source>
</reference>
<protein>
    <recommendedName>
        <fullName evidence="4">DUF1684 domain-containing protein</fullName>
    </recommendedName>
</protein>
<sequence length="322" mass="34871">MSRATTSSRRKQTTLAVLLVSIAAVLAGCGQDDNKHAEQKPALDPAFLVAQNDWRAQRRDDLLRPDGWTSLVGLHQIQLKAHYVGTGPGSGIRLAVGPDKLGMITDGVGHVRFTPEKGVPVTFNGEPLTKAIDLADDRQPTPGVIGFDEGKGLLSVIERGDRHYLRVKHADAPSRLQFTGIGYWDADPSWQVQARYIPHPAGKTLPIMDIISVVTPSPNPGAVEFERDGKTYRLEALGEPGGELFFVLADRTSGHGSYPAGRFLDAPAPVDGKVTLDFNQAYNPPCAFTPFATCPLPPPENRLDLAITAGEKQYLPPKQKKS</sequence>
<evidence type="ECO:0000256" key="1">
    <source>
        <dbReference type="SAM" id="SignalP"/>
    </source>
</evidence>
<keyword evidence="3" id="KW-1185">Reference proteome</keyword>
<dbReference type="Pfam" id="PF07920">
    <property type="entry name" value="DUF1684"/>
    <property type="match status" value="1"/>
</dbReference>